<dbReference type="OrthoDB" id="515692at2759"/>
<gene>
    <name evidence="2" type="ORF">HIM_09724</name>
</gene>
<accession>A0A0F8A2X9</accession>
<feature type="region of interest" description="Disordered" evidence="1">
    <location>
        <begin position="1"/>
        <end position="41"/>
    </location>
</feature>
<organism evidence="2 3">
    <name type="scientific">Hirsutella minnesotensis 3608</name>
    <dbReference type="NCBI Taxonomy" id="1043627"/>
    <lineage>
        <taxon>Eukaryota</taxon>
        <taxon>Fungi</taxon>
        <taxon>Dikarya</taxon>
        <taxon>Ascomycota</taxon>
        <taxon>Pezizomycotina</taxon>
        <taxon>Sordariomycetes</taxon>
        <taxon>Hypocreomycetidae</taxon>
        <taxon>Hypocreales</taxon>
        <taxon>Ophiocordycipitaceae</taxon>
        <taxon>Hirsutella</taxon>
    </lineage>
</organism>
<dbReference type="EMBL" id="KQ030602">
    <property type="protein sequence ID" value="KJZ70859.1"/>
    <property type="molecule type" value="Genomic_DNA"/>
</dbReference>
<feature type="compositionally biased region" description="Basic residues" evidence="1">
    <location>
        <begin position="1"/>
        <end position="13"/>
    </location>
</feature>
<reference evidence="2 3" key="1">
    <citation type="journal article" date="2014" name="Genome Biol. Evol.">
        <title>Comparative genomics and transcriptomics analyses reveal divergent lifestyle features of nematode endoparasitic fungus Hirsutella minnesotensis.</title>
        <authorList>
            <person name="Lai Y."/>
            <person name="Liu K."/>
            <person name="Zhang X."/>
            <person name="Zhang X."/>
            <person name="Li K."/>
            <person name="Wang N."/>
            <person name="Shu C."/>
            <person name="Wu Y."/>
            <person name="Wang C."/>
            <person name="Bushley K.E."/>
            <person name="Xiang M."/>
            <person name="Liu X."/>
        </authorList>
    </citation>
    <scope>NUCLEOTIDE SEQUENCE [LARGE SCALE GENOMIC DNA]</scope>
    <source>
        <strain evidence="2 3">3608</strain>
    </source>
</reference>
<sequence length="397" mass="45929">MRRFRRWLRSNKSKRPDETAQQQEPDLPWLPAQPTPISSRSPQSQAAFFKLPWELRHQILSKAFGDGTVHMDLRYRPPLLDFATSGGREPMHGGYPPMVEDLWIYGNPPREPAPRDTECAWRWYSCRCHRSPKGFVFVPPFRDECLKGVSYCDEFPDVLDAPQKCQLGVMGFLLSCKQACADSLAVLYAKNTVYLASQPLIEALVWQHSNWTSRPRIMGSGIQLVQSLHMRWDMSLFAQNDGAREAKDRKRLANYVKLIPKAFPDLRLLYIIFEDSLYDRTSCPSKNLEEIKSILLEPLLTLRTNFASLHDFSIALPEMVFWDFSGRIIEKQKQLWSPAEVAMMKPEEFFGPWVWYPFEAGMTPCESRKGQNGYWVKSGLETSNFGWRPDGTKFFVI</sequence>
<dbReference type="AlphaFoldDB" id="A0A0F8A2X9"/>
<keyword evidence="3" id="KW-1185">Reference proteome</keyword>
<evidence type="ECO:0000256" key="1">
    <source>
        <dbReference type="SAM" id="MobiDB-lite"/>
    </source>
</evidence>
<dbReference type="PANTHER" id="PTHR38790">
    <property type="entry name" value="2EXR DOMAIN-CONTAINING PROTEIN-RELATED"/>
    <property type="match status" value="1"/>
</dbReference>
<protein>
    <submittedName>
        <fullName evidence="2">Uncharacterized protein</fullName>
    </submittedName>
</protein>
<evidence type="ECO:0000313" key="2">
    <source>
        <dbReference type="EMBL" id="KJZ70859.1"/>
    </source>
</evidence>
<name>A0A0F8A2X9_9HYPO</name>
<evidence type="ECO:0000313" key="3">
    <source>
        <dbReference type="Proteomes" id="UP000054481"/>
    </source>
</evidence>
<dbReference type="Proteomes" id="UP000054481">
    <property type="component" value="Unassembled WGS sequence"/>
</dbReference>
<proteinExistence type="predicted"/>